<keyword evidence="3" id="KW-0175">Coiled coil</keyword>
<keyword evidence="7" id="KW-1185">Reference proteome</keyword>
<protein>
    <recommendedName>
        <fullName evidence="5">PCI domain-containing protein</fullName>
    </recommendedName>
</protein>
<dbReference type="GO" id="GO:0006511">
    <property type="term" value="P:ubiquitin-dependent protein catabolic process"/>
    <property type="evidence" value="ECO:0007669"/>
    <property type="project" value="TreeGrafter"/>
</dbReference>
<feature type="region of interest" description="Disordered" evidence="4">
    <location>
        <begin position="478"/>
        <end position="498"/>
    </location>
</feature>
<dbReference type="InParanoid" id="A0A168RWX2"/>
<name>A0A168RWX2_ABSGL</name>
<dbReference type="InterPro" id="IPR050756">
    <property type="entry name" value="CSN3"/>
</dbReference>
<dbReference type="PROSITE" id="PS50250">
    <property type="entry name" value="PCI"/>
    <property type="match status" value="1"/>
</dbReference>
<dbReference type="Pfam" id="PF08375">
    <property type="entry name" value="Rpn3_C"/>
    <property type="match status" value="1"/>
</dbReference>
<evidence type="ECO:0000313" key="7">
    <source>
        <dbReference type="Proteomes" id="UP000078561"/>
    </source>
</evidence>
<dbReference type="STRING" id="4829.A0A168RWX2"/>
<dbReference type="SMART" id="SM00753">
    <property type="entry name" value="PAM"/>
    <property type="match status" value="1"/>
</dbReference>
<proteinExistence type="inferred from homology"/>
<evidence type="ECO:0000256" key="1">
    <source>
        <dbReference type="ARBA" id="ARBA00007912"/>
    </source>
</evidence>
<dbReference type="Pfam" id="PF01399">
    <property type="entry name" value="PCI"/>
    <property type="match status" value="1"/>
</dbReference>
<dbReference type="Proteomes" id="UP000078561">
    <property type="component" value="Unassembled WGS sequence"/>
</dbReference>
<sequence>MVNAEHKEDKVDNVDAMEVEEDETAKQLRLEKEAATLLVNDLKRNCTLLERAVDTIESRFTTRVLRTLPSIRRRLTAPVLAQVITEYYGNDERKNELLQLLGETAGDNMDLDSNDKKSAILPEIDIYLHLNVIIYLLDKKELDKGARLANATVDRLVPLNRRTLDLLAARIYFYHARFYELADRLAEIRPMQLAAQRTASLRHDDETQATLLNLLLRNYFVHNLYDQADKLLSKSTFPENAGNNQAARYSFYLGRIKALQLDYTSAHTFLTQAIRKAPQNNITAGFQQTVHKFFLVVQLLMGEIPERSLFRQPILKKALVPYLIITQAVRIGDLNKFQEGLAEYGNVFKKDKTYTLILRLRHNVIKTGIRMISLSYSKISLRDICIKLHLDSEEDAQFIVAKAIRDGVIDATLDHNRGYMKSKEIADIYSTNEPQAAFHQRISFCLNLHNDAVKAMRFPLDAHRKELASAEAAREREKELVQEIAEGGDMDDEDEFYE</sequence>
<evidence type="ECO:0000256" key="2">
    <source>
        <dbReference type="ARBA" id="ARBA00022942"/>
    </source>
</evidence>
<dbReference type="AlphaFoldDB" id="A0A168RWX2"/>
<dbReference type="InterPro" id="IPR036390">
    <property type="entry name" value="WH_DNA-bd_sf"/>
</dbReference>
<accession>A0A168RWX2</accession>
<dbReference type="GO" id="GO:0042176">
    <property type="term" value="P:regulation of protein catabolic process"/>
    <property type="evidence" value="ECO:0007669"/>
    <property type="project" value="InterPro"/>
</dbReference>
<feature type="domain" description="PCI" evidence="5">
    <location>
        <begin position="247"/>
        <end position="427"/>
    </location>
</feature>
<evidence type="ECO:0000256" key="4">
    <source>
        <dbReference type="SAM" id="MobiDB-lite"/>
    </source>
</evidence>
<organism evidence="6">
    <name type="scientific">Absidia glauca</name>
    <name type="common">Pin mould</name>
    <dbReference type="NCBI Taxonomy" id="4829"/>
    <lineage>
        <taxon>Eukaryota</taxon>
        <taxon>Fungi</taxon>
        <taxon>Fungi incertae sedis</taxon>
        <taxon>Mucoromycota</taxon>
        <taxon>Mucoromycotina</taxon>
        <taxon>Mucoromycetes</taxon>
        <taxon>Mucorales</taxon>
        <taxon>Cunninghamellaceae</taxon>
        <taxon>Absidia</taxon>
    </lineage>
</organism>
<dbReference type="GO" id="GO:0008541">
    <property type="term" value="C:proteasome regulatory particle, lid subcomplex"/>
    <property type="evidence" value="ECO:0007669"/>
    <property type="project" value="TreeGrafter"/>
</dbReference>
<reference evidence="6" key="1">
    <citation type="submission" date="2016-04" db="EMBL/GenBank/DDBJ databases">
        <authorList>
            <person name="Evans L.H."/>
            <person name="Alamgir A."/>
            <person name="Owens N."/>
            <person name="Weber N.D."/>
            <person name="Virtaneva K."/>
            <person name="Barbian K."/>
            <person name="Babar A."/>
            <person name="Rosenke K."/>
        </authorList>
    </citation>
    <scope>NUCLEOTIDE SEQUENCE [LARGE SCALE GENOMIC DNA]</scope>
    <source>
        <strain evidence="6">CBS 101.48</strain>
    </source>
</reference>
<dbReference type="OrthoDB" id="1713558at2759"/>
<dbReference type="PANTHER" id="PTHR10758">
    <property type="entry name" value="26S PROTEASOME NON-ATPASE REGULATORY SUBUNIT 3/COP9 SIGNALOSOME COMPLEX SUBUNIT 3"/>
    <property type="match status" value="1"/>
</dbReference>
<keyword evidence="2" id="KW-0647">Proteasome</keyword>
<dbReference type="GO" id="GO:0030234">
    <property type="term" value="F:enzyme regulator activity"/>
    <property type="evidence" value="ECO:0007669"/>
    <property type="project" value="InterPro"/>
</dbReference>
<dbReference type="OMA" id="AKVYFYF"/>
<feature type="coiled-coil region" evidence="3">
    <location>
        <begin position="25"/>
        <end position="59"/>
    </location>
</feature>
<feature type="compositionally biased region" description="Acidic residues" evidence="4">
    <location>
        <begin position="486"/>
        <end position="498"/>
    </location>
</feature>
<dbReference type="PANTHER" id="PTHR10758:SF2">
    <property type="entry name" value="26S PROTEASOME NON-ATPASE REGULATORY SUBUNIT 3"/>
    <property type="match status" value="1"/>
</dbReference>
<evidence type="ECO:0000256" key="3">
    <source>
        <dbReference type="SAM" id="Coils"/>
    </source>
</evidence>
<dbReference type="SUPFAM" id="SSF46785">
    <property type="entry name" value="Winged helix' DNA-binding domain"/>
    <property type="match status" value="1"/>
</dbReference>
<dbReference type="InterPro" id="IPR013586">
    <property type="entry name" value="PSMD3_C"/>
</dbReference>
<dbReference type="SMART" id="SM00088">
    <property type="entry name" value="PINT"/>
    <property type="match status" value="1"/>
</dbReference>
<dbReference type="FunCoup" id="A0A168RWX2">
    <property type="interactions" value="792"/>
</dbReference>
<evidence type="ECO:0000313" key="6">
    <source>
        <dbReference type="EMBL" id="SAM07506.1"/>
    </source>
</evidence>
<dbReference type="Pfam" id="PF25573">
    <property type="entry name" value="TPR_PSMD3_N"/>
    <property type="match status" value="1"/>
</dbReference>
<dbReference type="InterPro" id="IPR057985">
    <property type="entry name" value="TPR_PSMD3_N"/>
</dbReference>
<evidence type="ECO:0000259" key="5">
    <source>
        <dbReference type="PROSITE" id="PS50250"/>
    </source>
</evidence>
<comment type="similarity">
    <text evidence="1">Belongs to the proteasome subunit S3 family.</text>
</comment>
<gene>
    <name evidence="6" type="primary">ABSGL_13149.1 scaffold 13659</name>
</gene>
<dbReference type="EMBL" id="LT554760">
    <property type="protein sequence ID" value="SAM07506.1"/>
    <property type="molecule type" value="Genomic_DNA"/>
</dbReference>
<dbReference type="InterPro" id="IPR000717">
    <property type="entry name" value="PCI_dom"/>
</dbReference>